<dbReference type="AlphaFoldDB" id="A0A919R2L1"/>
<evidence type="ECO:0000313" key="3">
    <source>
        <dbReference type="Proteomes" id="UP000655287"/>
    </source>
</evidence>
<protein>
    <recommendedName>
        <fullName evidence="1">Colicin D immunity protein domain-containing protein</fullName>
    </recommendedName>
</protein>
<evidence type="ECO:0000313" key="2">
    <source>
        <dbReference type="EMBL" id="GII77230.1"/>
    </source>
</evidence>
<dbReference type="EMBL" id="BOOU01000032">
    <property type="protein sequence ID" value="GII77230.1"/>
    <property type="molecule type" value="Genomic_DNA"/>
</dbReference>
<proteinExistence type="predicted"/>
<dbReference type="Proteomes" id="UP000655287">
    <property type="component" value="Unassembled WGS sequence"/>
</dbReference>
<dbReference type="InterPro" id="IPR036471">
    <property type="entry name" value="Colicin_D_sf"/>
</dbReference>
<dbReference type="Pfam" id="PF09204">
    <property type="entry name" value="Colicin_immun"/>
    <property type="match status" value="1"/>
</dbReference>
<comment type="caution">
    <text evidence="2">The sequence shown here is derived from an EMBL/GenBank/DDBJ whole genome shotgun (WGS) entry which is preliminary data.</text>
</comment>
<keyword evidence="3" id="KW-1185">Reference proteome</keyword>
<name>A0A919R2L1_9ACTN</name>
<accession>A0A919R2L1</accession>
<dbReference type="GO" id="GO:0030153">
    <property type="term" value="P:bacteriocin immunity"/>
    <property type="evidence" value="ECO:0007669"/>
    <property type="project" value="InterPro"/>
</dbReference>
<dbReference type="Gene3D" id="1.20.120.650">
    <property type="entry name" value="Colicin D"/>
    <property type="match status" value="1"/>
</dbReference>
<sequence length="107" mass="12426">MDKSYWWEFEGWRHELAPYVVLVSAFIEHRLTGAEFEVMFLKLYKTDPTKWEDELFRALDGLFAAVDDYCADPRILEEVGGLDEAGMRSKGESTLRELRAIPGSHRL</sequence>
<feature type="domain" description="Colicin D immunity protein" evidence="1">
    <location>
        <begin position="19"/>
        <end position="98"/>
    </location>
</feature>
<reference evidence="2" key="1">
    <citation type="submission" date="2021-01" db="EMBL/GenBank/DDBJ databases">
        <title>Whole genome shotgun sequence of Sphaerisporangium rufum NBRC 109079.</title>
        <authorList>
            <person name="Komaki H."/>
            <person name="Tamura T."/>
        </authorList>
    </citation>
    <scope>NUCLEOTIDE SEQUENCE</scope>
    <source>
        <strain evidence="2">NBRC 109079</strain>
    </source>
</reference>
<organism evidence="2 3">
    <name type="scientific">Sphaerisporangium rufum</name>
    <dbReference type="NCBI Taxonomy" id="1381558"/>
    <lineage>
        <taxon>Bacteria</taxon>
        <taxon>Bacillati</taxon>
        <taxon>Actinomycetota</taxon>
        <taxon>Actinomycetes</taxon>
        <taxon>Streptosporangiales</taxon>
        <taxon>Streptosporangiaceae</taxon>
        <taxon>Sphaerisporangium</taxon>
    </lineage>
</organism>
<gene>
    <name evidence="2" type="ORF">Sru01_22120</name>
</gene>
<evidence type="ECO:0000259" key="1">
    <source>
        <dbReference type="Pfam" id="PF09204"/>
    </source>
</evidence>
<dbReference type="GO" id="GO:0015643">
    <property type="term" value="F:toxic substance binding"/>
    <property type="evidence" value="ECO:0007669"/>
    <property type="project" value="InterPro"/>
</dbReference>
<dbReference type="InterPro" id="IPR015287">
    <property type="entry name" value="Colicin_D_immunity_dom"/>
</dbReference>